<keyword evidence="4" id="KW-1185">Reference proteome</keyword>
<evidence type="ECO:0000313" key="3">
    <source>
        <dbReference type="EMBL" id="AVY94792.1"/>
    </source>
</evidence>
<feature type="domain" description="Haem-binding uptake Tiki superfamily ChaN" evidence="2">
    <location>
        <begin position="27"/>
        <end position="231"/>
    </location>
</feature>
<protein>
    <recommendedName>
        <fullName evidence="2">Haem-binding uptake Tiki superfamily ChaN domain-containing protein</fullName>
    </recommendedName>
</protein>
<dbReference type="OrthoDB" id="9795827at2"/>
<dbReference type="InterPro" id="IPR007314">
    <property type="entry name" value="Cofac_haem-bd_dom"/>
</dbReference>
<dbReference type="Gene3D" id="3.40.50.11550">
    <property type="match status" value="2"/>
</dbReference>
<keyword evidence="1" id="KW-0732">Signal</keyword>
<name>A0A2S0PBU0_9NEIS</name>
<dbReference type="Proteomes" id="UP000244173">
    <property type="component" value="Chromosome"/>
</dbReference>
<evidence type="ECO:0000259" key="2">
    <source>
        <dbReference type="Pfam" id="PF04187"/>
    </source>
</evidence>
<dbReference type="EMBL" id="CP028519">
    <property type="protein sequence ID" value="AVY94792.1"/>
    <property type="molecule type" value="Genomic_DNA"/>
</dbReference>
<reference evidence="3 4" key="1">
    <citation type="submission" date="2018-04" db="EMBL/GenBank/DDBJ databases">
        <title>Denitrifier Microvirgula.</title>
        <authorList>
            <person name="Anderson E."/>
            <person name="Jang J."/>
            <person name="Ishii S."/>
        </authorList>
    </citation>
    <scope>NUCLEOTIDE SEQUENCE [LARGE SCALE GENOMIC DNA]</scope>
    <source>
        <strain evidence="3 4">BE2.4</strain>
    </source>
</reference>
<proteinExistence type="predicted"/>
<feature type="chain" id="PRO_5015428579" description="Haem-binding uptake Tiki superfamily ChaN domain-containing protein" evidence="1">
    <location>
        <begin position="24"/>
        <end position="274"/>
    </location>
</feature>
<dbReference type="SUPFAM" id="SSF159501">
    <property type="entry name" value="EreA/ChaN-like"/>
    <property type="match status" value="1"/>
</dbReference>
<accession>A0A2S0PBU0</accession>
<feature type="signal peptide" evidence="1">
    <location>
        <begin position="1"/>
        <end position="23"/>
    </location>
</feature>
<evidence type="ECO:0000256" key="1">
    <source>
        <dbReference type="SAM" id="SignalP"/>
    </source>
</evidence>
<dbReference type="KEGG" id="maer:DAI18_12645"/>
<organism evidence="3 4">
    <name type="scientific">Microvirgula aerodenitrificans</name>
    <dbReference type="NCBI Taxonomy" id="57480"/>
    <lineage>
        <taxon>Bacteria</taxon>
        <taxon>Pseudomonadati</taxon>
        <taxon>Pseudomonadota</taxon>
        <taxon>Betaproteobacteria</taxon>
        <taxon>Neisseriales</taxon>
        <taxon>Aquaspirillaceae</taxon>
        <taxon>Microvirgula</taxon>
    </lineage>
</organism>
<dbReference type="STRING" id="1122240.GCA_000620105_01766"/>
<dbReference type="AlphaFoldDB" id="A0A2S0PBU0"/>
<evidence type="ECO:0000313" key="4">
    <source>
        <dbReference type="Proteomes" id="UP000244173"/>
    </source>
</evidence>
<dbReference type="CDD" id="cd14727">
    <property type="entry name" value="ChanN-like"/>
    <property type="match status" value="1"/>
</dbReference>
<gene>
    <name evidence="3" type="ORF">DAI18_12645</name>
</gene>
<sequence length="274" mass="28955">MSLRPCRLLPAVFLSVLAAGAQAAPALAEALQGTAVVLMGEVHDNADGHRERLALLTAAVGAGWRPAIAMEQFDRESQPALTMAQQRCGQDADCVIAAARTDNGGWDWRYYRPVVALAQRYQLPLLAANVSRADAARVARAGFPAALDAASIARHRLTQALPADLAAGQGEAVRDGHCRLLPDSAVPGMVNAQVARDVFMADVLDGQSGRGVVLLAGNGHVRRDLGVPRWLSGDRPPLVIGFVEQDPPEAAFDHLLRLAPVSRPDPCAALAAPR</sequence>
<dbReference type="RefSeq" id="WP_107889589.1">
    <property type="nucleotide sequence ID" value="NZ_CP028519.1"/>
</dbReference>
<dbReference type="Pfam" id="PF04187">
    <property type="entry name" value="Cofac_haem_bdg"/>
    <property type="match status" value="1"/>
</dbReference>